<evidence type="ECO:0000313" key="4">
    <source>
        <dbReference type="Proteomes" id="UP000663826"/>
    </source>
</evidence>
<reference evidence="3" key="1">
    <citation type="submission" date="2021-01" db="EMBL/GenBank/DDBJ databases">
        <authorList>
            <person name="Kaushik A."/>
        </authorList>
    </citation>
    <scope>NUCLEOTIDE SEQUENCE</scope>
    <source>
        <strain evidence="3">AG1-1B</strain>
    </source>
</reference>
<feature type="compositionally biased region" description="Polar residues" evidence="1">
    <location>
        <begin position="146"/>
        <end position="159"/>
    </location>
</feature>
<organism evidence="3 4">
    <name type="scientific">Rhizoctonia solani</name>
    <dbReference type="NCBI Taxonomy" id="456999"/>
    <lineage>
        <taxon>Eukaryota</taxon>
        <taxon>Fungi</taxon>
        <taxon>Dikarya</taxon>
        <taxon>Basidiomycota</taxon>
        <taxon>Agaricomycotina</taxon>
        <taxon>Agaricomycetes</taxon>
        <taxon>Cantharellales</taxon>
        <taxon>Ceratobasidiaceae</taxon>
        <taxon>Rhizoctonia</taxon>
    </lineage>
</organism>
<comment type="caution">
    <text evidence="3">The sequence shown here is derived from an EMBL/GenBank/DDBJ whole genome shotgun (WGS) entry which is preliminary data.</text>
</comment>
<dbReference type="GO" id="GO:0006338">
    <property type="term" value="P:chromatin remodeling"/>
    <property type="evidence" value="ECO:0007669"/>
    <property type="project" value="UniProtKB-ARBA"/>
</dbReference>
<dbReference type="PROSITE" id="PS50013">
    <property type="entry name" value="CHROMO_2"/>
    <property type="match status" value="1"/>
</dbReference>
<protein>
    <recommendedName>
        <fullName evidence="2">Chromo domain-containing protein</fullName>
    </recommendedName>
</protein>
<dbReference type="Pfam" id="PF00385">
    <property type="entry name" value="Chromo"/>
    <property type="match status" value="1"/>
</dbReference>
<dbReference type="InterPro" id="IPR016197">
    <property type="entry name" value="Chromo-like_dom_sf"/>
</dbReference>
<sequence>MPRPEPGGPSSESEDEYEVEFIYGARWTQDSWYQEYEVHWYGYDTQYDTWEPEVNLTQYGSADLVNRFWKEFPKKRVGVIRRVETRLKILILVKNSRPIAGTKYTASGDWLVAERKRFLSRREKDQPVKGRKTPPRKPGKRPISLQGDSESGSVSITTK</sequence>
<dbReference type="EMBL" id="CAJMWQ010001130">
    <property type="protein sequence ID" value="CAE6436724.1"/>
    <property type="molecule type" value="Genomic_DNA"/>
</dbReference>
<accession>A0A8H2XW78</accession>
<dbReference type="Gene3D" id="2.40.50.40">
    <property type="match status" value="1"/>
</dbReference>
<evidence type="ECO:0000259" key="2">
    <source>
        <dbReference type="PROSITE" id="PS50013"/>
    </source>
</evidence>
<dbReference type="InterPro" id="IPR023780">
    <property type="entry name" value="Chromo_domain"/>
</dbReference>
<name>A0A8H2XW78_9AGAM</name>
<evidence type="ECO:0000256" key="1">
    <source>
        <dbReference type="SAM" id="MobiDB-lite"/>
    </source>
</evidence>
<feature type="region of interest" description="Disordered" evidence="1">
    <location>
        <begin position="121"/>
        <end position="159"/>
    </location>
</feature>
<dbReference type="InterPro" id="IPR000953">
    <property type="entry name" value="Chromo/chromo_shadow_dom"/>
</dbReference>
<dbReference type="AlphaFoldDB" id="A0A8H2XW78"/>
<dbReference type="SMART" id="SM00298">
    <property type="entry name" value="CHROMO"/>
    <property type="match status" value="1"/>
</dbReference>
<evidence type="ECO:0000313" key="3">
    <source>
        <dbReference type="EMBL" id="CAE6436724.1"/>
    </source>
</evidence>
<proteinExistence type="predicted"/>
<gene>
    <name evidence="3" type="ORF">RDB_LOCUS65405</name>
</gene>
<dbReference type="Proteomes" id="UP000663826">
    <property type="component" value="Unassembled WGS sequence"/>
</dbReference>
<feature type="compositionally biased region" description="Basic residues" evidence="1">
    <location>
        <begin position="129"/>
        <end position="140"/>
    </location>
</feature>
<feature type="domain" description="Chromo" evidence="2">
    <location>
        <begin position="17"/>
        <end position="71"/>
    </location>
</feature>
<dbReference type="SUPFAM" id="SSF54160">
    <property type="entry name" value="Chromo domain-like"/>
    <property type="match status" value="1"/>
</dbReference>